<evidence type="ECO:0000256" key="8">
    <source>
        <dbReference type="SAM" id="MobiDB-lite"/>
    </source>
</evidence>
<dbReference type="InterPro" id="IPR032805">
    <property type="entry name" value="Wax_synthase_dom"/>
</dbReference>
<keyword evidence="12" id="KW-1185">Reference proteome</keyword>
<gene>
    <name evidence="11" type="ORF">PRK78_004038</name>
</gene>
<evidence type="ECO:0000256" key="2">
    <source>
        <dbReference type="ARBA" id="ARBA00005179"/>
    </source>
</evidence>
<evidence type="ECO:0000256" key="1">
    <source>
        <dbReference type="ARBA" id="ARBA00004141"/>
    </source>
</evidence>
<evidence type="ECO:0000313" key="12">
    <source>
        <dbReference type="Proteomes" id="UP001219355"/>
    </source>
</evidence>
<organism evidence="11 12">
    <name type="scientific">Emydomyces testavorans</name>
    <dbReference type="NCBI Taxonomy" id="2070801"/>
    <lineage>
        <taxon>Eukaryota</taxon>
        <taxon>Fungi</taxon>
        <taxon>Dikarya</taxon>
        <taxon>Ascomycota</taxon>
        <taxon>Pezizomycotina</taxon>
        <taxon>Eurotiomycetes</taxon>
        <taxon>Eurotiomycetidae</taxon>
        <taxon>Onygenales</taxon>
        <taxon>Nannizziopsiaceae</taxon>
        <taxon>Emydomyces</taxon>
    </lineage>
</organism>
<dbReference type="GO" id="GO:0008374">
    <property type="term" value="F:O-acyltransferase activity"/>
    <property type="evidence" value="ECO:0007669"/>
    <property type="project" value="InterPro"/>
</dbReference>
<comment type="subcellular location">
    <subcellularLocation>
        <location evidence="1">Membrane</location>
        <topology evidence="1">Multi-pass membrane protein</topology>
    </subcellularLocation>
</comment>
<dbReference type="PANTHER" id="PTHR31595">
    <property type="entry name" value="LONG-CHAIN-ALCOHOL O-FATTY-ACYLTRANSFERASE 3-RELATED"/>
    <property type="match status" value="1"/>
</dbReference>
<accession>A0AAF0II86</accession>
<comment type="pathway">
    <text evidence="2">Secondary metabolite biosynthesis.</text>
</comment>
<dbReference type="GO" id="GO:0006629">
    <property type="term" value="P:lipid metabolic process"/>
    <property type="evidence" value="ECO:0007669"/>
    <property type="project" value="InterPro"/>
</dbReference>
<dbReference type="Pfam" id="PF13813">
    <property type="entry name" value="MBOAT_2"/>
    <property type="match status" value="1"/>
</dbReference>
<dbReference type="InterPro" id="IPR044851">
    <property type="entry name" value="Wax_synthase"/>
</dbReference>
<feature type="transmembrane region" description="Helical" evidence="9">
    <location>
        <begin position="214"/>
        <end position="231"/>
    </location>
</feature>
<reference evidence="11" key="1">
    <citation type="submission" date="2023-03" db="EMBL/GenBank/DDBJ databases">
        <title>Emydomyces testavorans Genome Sequence.</title>
        <authorList>
            <person name="Hoyer L."/>
        </authorList>
    </citation>
    <scope>NUCLEOTIDE SEQUENCE</scope>
    <source>
        <strain evidence="11">16-2883</strain>
    </source>
</reference>
<comment type="similarity">
    <text evidence="3">Belongs to the wax synthase family.</text>
</comment>
<evidence type="ECO:0000256" key="7">
    <source>
        <dbReference type="ARBA" id="ARBA00023136"/>
    </source>
</evidence>
<dbReference type="GO" id="GO:0016020">
    <property type="term" value="C:membrane"/>
    <property type="evidence" value="ECO:0007669"/>
    <property type="project" value="UniProtKB-SubCell"/>
</dbReference>
<keyword evidence="6 9" id="KW-1133">Transmembrane helix</keyword>
<evidence type="ECO:0000256" key="6">
    <source>
        <dbReference type="ARBA" id="ARBA00022989"/>
    </source>
</evidence>
<keyword evidence="7 9" id="KW-0472">Membrane</keyword>
<evidence type="ECO:0000256" key="4">
    <source>
        <dbReference type="ARBA" id="ARBA00022679"/>
    </source>
</evidence>
<feature type="transmembrane region" description="Helical" evidence="9">
    <location>
        <begin position="185"/>
        <end position="207"/>
    </location>
</feature>
<evidence type="ECO:0000256" key="3">
    <source>
        <dbReference type="ARBA" id="ARBA00007282"/>
    </source>
</evidence>
<keyword evidence="4" id="KW-0808">Transferase</keyword>
<name>A0AAF0II86_9EURO</name>
<feature type="region of interest" description="Disordered" evidence="8">
    <location>
        <begin position="46"/>
        <end position="69"/>
    </location>
</feature>
<keyword evidence="5 9" id="KW-0812">Transmembrane</keyword>
<dbReference type="EMBL" id="CP120628">
    <property type="protein sequence ID" value="WEW58570.1"/>
    <property type="molecule type" value="Genomic_DNA"/>
</dbReference>
<evidence type="ECO:0000256" key="5">
    <source>
        <dbReference type="ARBA" id="ARBA00022692"/>
    </source>
</evidence>
<feature type="compositionally biased region" description="Basic and acidic residues" evidence="8">
    <location>
        <begin position="57"/>
        <end position="67"/>
    </location>
</feature>
<protein>
    <recommendedName>
        <fullName evidence="10">Wax synthase domain-containing protein</fullName>
    </recommendedName>
</protein>
<dbReference type="PANTHER" id="PTHR31595:SF57">
    <property type="entry name" value="OS04G0481900 PROTEIN"/>
    <property type="match status" value="1"/>
</dbReference>
<proteinExistence type="inferred from homology"/>
<dbReference type="AlphaFoldDB" id="A0AAF0II86"/>
<evidence type="ECO:0000259" key="10">
    <source>
        <dbReference type="Pfam" id="PF13813"/>
    </source>
</evidence>
<feature type="domain" description="Wax synthase" evidence="10">
    <location>
        <begin position="135"/>
        <end position="223"/>
    </location>
</feature>
<evidence type="ECO:0000256" key="9">
    <source>
        <dbReference type="SAM" id="Phobius"/>
    </source>
</evidence>
<evidence type="ECO:0000313" key="11">
    <source>
        <dbReference type="EMBL" id="WEW58570.1"/>
    </source>
</evidence>
<dbReference type="Proteomes" id="UP001219355">
    <property type="component" value="Chromosome 2"/>
</dbReference>
<sequence length="289" mass="32572">MKALDFYARRHNPPKYAYKDRPSDAIIALLYLTELRYESFTPNHVRTAPAPSMTETVDPKTTRRNSDASKPQLKTLLSKLNFSEPTNLVLNILLFSILQTHFPQSNPTVLAVQVLLAIYIVWESLQLVLRYRNSPPLFGPIYTATSLSSFWSETWHSAFASPCHSLAYSPLRRNLPVIFGMPVPLARGIGIIASFILMGFFHVYGLAPLLPFDALLRISAFFFLNGVGTVMEDAVWGRQAHWGKTVMAWVFELAIASWTVEGLSVPRGLRSISWKHICDVGKETEAIFK</sequence>